<dbReference type="PRINTS" id="PR00081">
    <property type="entry name" value="GDHRDH"/>
</dbReference>
<dbReference type="PANTHER" id="PTHR42901:SF1">
    <property type="entry name" value="ALCOHOL DEHYDROGENASE"/>
    <property type="match status" value="1"/>
</dbReference>
<dbReference type="InterPro" id="IPR036291">
    <property type="entry name" value="NAD(P)-bd_dom_sf"/>
</dbReference>
<comment type="similarity">
    <text evidence="1 3">Belongs to the short-chain dehydrogenases/reductases (SDR) family.</text>
</comment>
<protein>
    <submittedName>
        <fullName evidence="4">Uncharacterized protein</fullName>
    </submittedName>
</protein>
<accession>W9XT40</accession>
<evidence type="ECO:0000256" key="3">
    <source>
        <dbReference type="RuleBase" id="RU000363"/>
    </source>
</evidence>
<name>W9XT40_9EURO</name>
<evidence type="ECO:0000313" key="5">
    <source>
        <dbReference type="Proteomes" id="UP000019484"/>
    </source>
</evidence>
<dbReference type="Pfam" id="PF00106">
    <property type="entry name" value="adh_short"/>
    <property type="match status" value="1"/>
</dbReference>
<dbReference type="eggNOG" id="KOG1205">
    <property type="taxonomic scope" value="Eukaryota"/>
</dbReference>
<comment type="caution">
    <text evidence="4">The sequence shown here is derived from an EMBL/GenBank/DDBJ whole genome shotgun (WGS) entry which is preliminary data.</text>
</comment>
<dbReference type="PRINTS" id="PR00080">
    <property type="entry name" value="SDRFAMILY"/>
</dbReference>
<reference evidence="4 5" key="1">
    <citation type="submission" date="2013-03" db="EMBL/GenBank/DDBJ databases">
        <title>The Genome Sequence of Capronia coronata CBS 617.96.</title>
        <authorList>
            <consortium name="The Broad Institute Genomics Platform"/>
            <person name="Cuomo C."/>
            <person name="de Hoog S."/>
            <person name="Gorbushina A."/>
            <person name="Walker B."/>
            <person name="Young S.K."/>
            <person name="Zeng Q."/>
            <person name="Gargeya S."/>
            <person name="Fitzgerald M."/>
            <person name="Haas B."/>
            <person name="Abouelleil A."/>
            <person name="Allen A.W."/>
            <person name="Alvarado L."/>
            <person name="Arachchi H.M."/>
            <person name="Berlin A.M."/>
            <person name="Chapman S.B."/>
            <person name="Gainer-Dewar J."/>
            <person name="Goldberg J."/>
            <person name="Griggs A."/>
            <person name="Gujja S."/>
            <person name="Hansen M."/>
            <person name="Howarth C."/>
            <person name="Imamovic A."/>
            <person name="Ireland A."/>
            <person name="Larimer J."/>
            <person name="McCowan C."/>
            <person name="Murphy C."/>
            <person name="Pearson M."/>
            <person name="Poon T.W."/>
            <person name="Priest M."/>
            <person name="Roberts A."/>
            <person name="Saif S."/>
            <person name="Shea T."/>
            <person name="Sisk P."/>
            <person name="Sykes S."/>
            <person name="Wortman J."/>
            <person name="Nusbaum C."/>
            <person name="Birren B."/>
        </authorList>
    </citation>
    <scope>NUCLEOTIDE SEQUENCE [LARGE SCALE GENOMIC DNA]</scope>
    <source>
        <strain evidence="4 5">CBS 617.96</strain>
    </source>
</reference>
<dbReference type="GO" id="GO:0016491">
    <property type="term" value="F:oxidoreductase activity"/>
    <property type="evidence" value="ECO:0007669"/>
    <property type="project" value="UniProtKB-KW"/>
</dbReference>
<dbReference type="GeneID" id="19163493"/>
<proteinExistence type="inferred from homology"/>
<dbReference type="STRING" id="1182541.W9XT40"/>
<organism evidence="4 5">
    <name type="scientific">Capronia coronata CBS 617.96</name>
    <dbReference type="NCBI Taxonomy" id="1182541"/>
    <lineage>
        <taxon>Eukaryota</taxon>
        <taxon>Fungi</taxon>
        <taxon>Dikarya</taxon>
        <taxon>Ascomycota</taxon>
        <taxon>Pezizomycotina</taxon>
        <taxon>Eurotiomycetes</taxon>
        <taxon>Chaetothyriomycetidae</taxon>
        <taxon>Chaetothyriales</taxon>
        <taxon>Herpotrichiellaceae</taxon>
        <taxon>Capronia</taxon>
    </lineage>
</organism>
<dbReference type="Proteomes" id="UP000019484">
    <property type="component" value="Unassembled WGS sequence"/>
</dbReference>
<dbReference type="Gene3D" id="3.40.50.720">
    <property type="entry name" value="NAD(P)-binding Rossmann-like Domain"/>
    <property type="match status" value="1"/>
</dbReference>
<dbReference type="OrthoDB" id="1933717at2759"/>
<dbReference type="InterPro" id="IPR002347">
    <property type="entry name" value="SDR_fam"/>
</dbReference>
<dbReference type="EMBL" id="AMWN01000008">
    <property type="protein sequence ID" value="EXJ80500.1"/>
    <property type="molecule type" value="Genomic_DNA"/>
</dbReference>
<dbReference type="SUPFAM" id="SSF51735">
    <property type="entry name" value="NAD(P)-binding Rossmann-fold domains"/>
    <property type="match status" value="1"/>
</dbReference>
<sequence>MPKFTSFTSVFHTGPYPAIDPTDERLSARGKTVLISGGGSGVGKVIALAFAQAQAANIIIFCRTMSTLTKAKASIEEAAPDSPSKIHVFEADMTRPSDLQKMFSSIKSTIGPVDVLVNSAAHLADKARVFEGDIDDWWLSFQINVNGSYLLTRAFIQALPPSGEGVLLNLTSVCGHGGSMMGFSSYNASKAAFTRVLETLHHEMPKLRVMSIHPGVYDSVMRRRSGNDGGPFDDEPLAGHFAVWAASPEADFLAGRTVWANWDVDELKARREEILSKDKLVFTLEGFPNMDLNNL</sequence>
<evidence type="ECO:0000256" key="1">
    <source>
        <dbReference type="ARBA" id="ARBA00006484"/>
    </source>
</evidence>
<keyword evidence="5" id="KW-1185">Reference proteome</keyword>
<gene>
    <name evidence="4" type="ORF">A1O1_08645</name>
</gene>
<evidence type="ECO:0000313" key="4">
    <source>
        <dbReference type="EMBL" id="EXJ80500.1"/>
    </source>
</evidence>
<dbReference type="RefSeq" id="XP_007727694.1">
    <property type="nucleotide sequence ID" value="XM_007729504.1"/>
</dbReference>
<dbReference type="CDD" id="cd05233">
    <property type="entry name" value="SDR_c"/>
    <property type="match status" value="1"/>
</dbReference>
<keyword evidence="2" id="KW-0560">Oxidoreductase</keyword>
<dbReference type="HOGENOM" id="CLU_010194_8_2_1"/>
<dbReference type="PANTHER" id="PTHR42901">
    <property type="entry name" value="ALCOHOL DEHYDROGENASE"/>
    <property type="match status" value="1"/>
</dbReference>
<dbReference type="AlphaFoldDB" id="W9XT40"/>
<evidence type="ECO:0000256" key="2">
    <source>
        <dbReference type="ARBA" id="ARBA00023002"/>
    </source>
</evidence>